<feature type="domain" description="ABC transporter" evidence="8">
    <location>
        <begin position="350"/>
        <end position="583"/>
    </location>
</feature>
<feature type="transmembrane region" description="Helical" evidence="7">
    <location>
        <begin position="147"/>
        <end position="167"/>
    </location>
</feature>
<dbReference type="InterPro" id="IPR014223">
    <property type="entry name" value="ABC_CydC/D"/>
</dbReference>
<dbReference type="GO" id="GO:0005886">
    <property type="term" value="C:plasma membrane"/>
    <property type="evidence" value="ECO:0007669"/>
    <property type="project" value="UniProtKB-SubCell"/>
</dbReference>
<keyword evidence="3" id="KW-0547">Nucleotide-binding</keyword>
<dbReference type="PROSITE" id="PS00211">
    <property type="entry name" value="ABC_TRANSPORTER_1"/>
    <property type="match status" value="1"/>
</dbReference>
<gene>
    <name evidence="10" type="ORF">CBF35_14480</name>
</gene>
<dbReference type="Proteomes" id="UP000287239">
    <property type="component" value="Unassembled WGS sequence"/>
</dbReference>
<dbReference type="AlphaFoldDB" id="A0A429ZCB0"/>
<dbReference type="InterPro" id="IPR027417">
    <property type="entry name" value="P-loop_NTPase"/>
</dbReference>
<dbReference type="PROSITE" id="PS50929">
    <property type="entry name" value="ABC_TM1F"/>
    <property type="match status" value="1"/>
</dbReference>
<evidence type="ECO:0000259" key="8">
    <source>
        <dbReference type="PROSITE" id="PS50893"/>
    </source>
</evidence>
<feature type="transmembrane region" description="Helical" evidence="7">
    <location>
        <begin position="29"/>
        <end position="54"/>
    </location>
</feature>
<dbReference type="Gene3D" id="3.40.50.300">
    <property type="entry name" value="P-loop containing nucleotide triphosphate hydrolases"/>
    <property type="match status" value="1"/>
</dbReference>
<dbReference type="GO" id="GO:0034040">
    <property type="term" value="F:ATPase-coupled lipid transmembrane transporter activity"/>
    <property type="evidence" value="ECO:0007669"/>
    <property type="project" value="TreeGrafter"/>
</dbReference>
<feature type="transmembrane region" description="Helical" evidence="7">
    <location>
        <begin position="287"/>
        <end position="307"/>
    </location>
</feature>
<dbReference type="RefSeq" id="WP_126782405.1">
    <property type="nucleotide sequence ID" value="NZ_NGJU01000031.1"/>
</dbReference>
<keyword evidence="11" id="KW-1185">Reference proteome</keyword>
<dbReference type="InterPro" id="IPR017871">
    <property type="entry name" value="ABC_transporter-like_CS"/>
</dbReference>
<keyword evidence="5 7" id="KW-1133">Transmembrane helix</keyword>
<evidence type="ECO:0000256" key="4">
    <source>
        <dbReference type="ARBA" id="ARBA00022840"/>
    </source>
</evidence>
<comment type="subcellular location">
    <subcellularLocation>
        <location evidence="1">Cell membrane</location>
        <topology evidence="1">Multi-pass membrane protein</topology>
    </subcellularLocation>
</comment>
<dbReference type="GO" id="GO:0140359">
    <property type="term" value="F:ABC-type transporter activity"/>
    <property type="evidence" value="ECO:0007669"/>
    <property type="project" value="InterPro"/>
</dbReference>
<feature type="transmembrane region" description="Helical" evidence="7">
    <location>
        <begin position="258"/>
        <end position="275"/>
    </location>
</feature>
<dbReference type="EMBL" id="NGJU01000031">
    <property type="protein sequence ID" value="RST91330.1"/>
    <property type="molecule type" value="Genomic_DNA"/>
</dbReference>
<sequence>MNKIDEQKPLLLTKEDTWVRPYFSKYRKLLVLVLFLGLMTFFAGSALMFTSGFLISKSASRPWNILAVYVPIVLTRGFGITRPLFRYAERLGSHNWVLKMTSDIRLKLYQALESRSSRSKEEFQTGSILGILAEDIEHIQNLYLKTIFPTLIGLLLYALIIIAFGFFSIPFALLLLLLMGIIIVVLPLTSVAVNRAKVYRRKHQRHILYNQLTDSVLGVGDWQYSGRYEEFLSRYNEAETSVRKEDIKLNKYSRFQDSLIQLVFGVIVVAIFLWAGTYFNNGDPARLNWIAAFVLAVFPLMDAFAPISQGVTEFPMYEDSARRLDSLPQVEPELAADQEAVTTLPETVSIAFKDVNFSYDETSKMILKDFSLAIPQGETLAILGKSGTGKTTLSKILRGDLVPQTGTVTIGEEPIANFKEMAGLIGVLNQAPHLFNTTIFNNVRLGNLEATDEEVYDAIKHAGLQPVIDQLPAGADTLVEESGKRFSGGEQQRIALARILLQDTPIVIIDEPTIGLDPVTERALLETVFNVLADKTVIWITHHLMSIESANRVIFLEEGQIMMDGTPAELKASDSHYQHLLSLDFN</sequence>
<dbReference type="NCBIfam" id="TIGR02868">
    <property type="entry name" value="CydC"/>
    <property type="match status" value="1"/>
</dbReference>
<name>A0A429ZCB0_9ENTE</name>
<dbReference type="PANTHER" id="PTHR24221">
    <property type="entry name" value="ATP-BINDING CASSETTE SUB-FAMILY B"/>
    <property type="match status" value="1"/>
</dbReference>
<dbReference type="InterPro" id="IPR036640">
    <property type="entry name" value="ABC1_TM_sf"/>
</dbReference>
<dbReference type="SUPFAM" id="SSF90123">
    <property type="entry name" value="ABC transporter transmembrane region"/>
    <property type="match status" value="1"/>
</dbReference>
<dbReference type="GO" id="GO:0045454">
    <property type="term" value="P:cell redox homeostasis"/>
    <property type="evidence" value="ECO:0007669"/>
    <property type="project" value="InterPro"/>
</dbReference>
<dbReference type="GO" id="GO:0016887">
    <property type="term" value="F:ATP hydrolysis activity"/>
    <property type="evidence" value="ECO:0007669"/>
    <property type="project" value="InterPro"/>
</dbReference>
<evidence type="ECO:0000256" key="5">
    <source>
        <dbReference type="ARBA" id="ARBA00022989"/>
    </source>
</evidence>
<evidence type="ECO:0000256" key="7">
    <source>
        <dbReference type="SAM" id="Phobius"/>
    </source>
</evidence>
<dbReference type="PANTHER" id="PTHR24221:SF653">
    <property type="entry name" value="TRANSPORT ATP-BINDING PROTEIN CYDC"/>
    <property type="match status" value="1"/>
</dbReference>
<dbReference type="Pfam" id="PF00664">
    <property type="entry name" value="ABC_membrane"/>
    <property type="match status" value="1"/>
</dbReference>
<evidence type="ECO:0000256" key="1">
    <source>
        <dbReference type="ARBA" id="ARBA00004651"/>
    </source>
</evidence>
<evidence type="ECO:0000256" key="6">
    <source>
        <dbReference type="ARBA" id="ARBA00023136"/>
    </source>
</evidence>
<dbReference type="CDD" id="cd03247">
    <property type="entry name" value="ABCC_cytochrome_bd"/>
    <property type="match status" value="1"/>
</dbReference>
<feature type="transmembrane region" description="Helical" evidence="7">
    <location>
        <begin position="66"/>
        <end position="85"/>
    </location>
</feature>
<dbReference type="SUPFAM" id="SSF52540">
    <property type="entry name" value="P-loop containing nucleoside triphosphate hydrolases"/>
    <property type="match status" value="1"/>
</dbReference>
<reference evidence="10 11" key="1">
    <citation type="submission" date="2017-05" db="EMBL/GenBank/DDBJ databases">
        <title>Vagococcus spp. assemblies.</title>
        <authorList>
            <person name="Gulvik C.A."/>
        </authorList>
    </citation>
    <scope>NUCLEOTIDE SEQUENCE [LARGE SCALE GENOMIC DNA]</scope>
    <source>
        <strain evidence="10 11">NCFB 2777</strain>
    </source>
</reference>
<dbReference type="PROSITE" id="PS50893">
    <property type="entry name" value="ABC_TRANSPORTER_2"/>
    <property type="match status" value="1"/>
</dbReference>
<feature type="transmembrane region" description="Helical" evidence="7">
    <location>
        <begin position="173"/>
        <end position="193"/>
    </location>
</feature>
<dbReference type="GO" id="GO:0034775">
    <property type="term" value="P:glutathione transmembrane transport"/>
    <property type="evidence" value="ECO:0007669"/>
    <property type="project" value="InterPro"/>
</dbReference>
<dbReference type="GeneID" id="98569552"/>
<evidence type="ECO:0000313" key="11">
    <source>
        <dbReference type="Proteomes" id="UP000287239"/>
    </source>
</evidence>
<dbReference type="SMART" id="SM00382">
    <property type="entry name" value="AAA"/>
    <property type="match status" value="1"/>
</dbReference>
<organism evidence="10 11">
    <name type="scientific">Vagococcus salmoninarum</name>
    <dbReference type="NCBI Taxonomy" id="2739"/>
    <lineage>
        <taxon>Bacteria</taxon>
        <taxon>Bacillati</taxon>
        <taxon>Bacillota</taxon>
        <taxon>Bacilli</taxon>
        <taxon>Lactobacillales</taxon>
        <taxon>Enterococcaceae</taxon>
        <taxon>Vagococcus</taxon>
    </lineage>
</organism>
<proteinExistence type="predicted"/>
<feature type="domain" description="ABC transmembrane type-1" evidence="9">
    <location>
        <begin position="31"/>
        <end position="316"/>
    </location>
</feature>
<evidence type="ECO:0000313" key="10">
    <source>
        <dbReference type="EMBL" id="RST91330.1"/>
    </source>
</evidence>
<comment type="caution">
    <text evidence="10">The sequence shown here is derived from an EMBL/GenBank/DDBJ whole genome shotgun (WGS) entry which is preliminary data.</text>
</comment>
<evidence type="ECO:0000256" key="2">
    <source>
        <dbReference type="ARBA" id="ARBA00022692"/>
    </source>
</evidence>
<dbReference type="Gene3D" id="1.20.1560.10">
    <property type="entry name" value="ABC transporter type 1, transmembrane domain"/>
    <property type="match status" value="1"/>
</dbReference>
<keyword evidence="6 7" id="KW-0472">Membrane</keyword>
<keyword evidence="2 7" id="KW-0812">Transmembrane</keyword>
<protein>
    <submittedName>
        <fullName evidence="10">Thiol reductant ABC exporter subunit CydC</fullName>
    </submittedName>
</protein>
<keyword evidence="4" id="KW-0067">ATP-binding</keyword>
<dbReference type="InterPro" id="IPR003593">
    <property type="entry name" value="AAA+_ATPase"/>
</dbReference>
<dbReference type="InterPro" id="IPR039421">
    <property type="entry name" value="Type_1_exporter"/>
</dbReference>
<dbReference type="Pfam" id="PF00005">
    <property type="entry name" value="ABC_tran"/>
    <property type="match status" value="1"/>
</dbReference>
<dbReference type="OrthoDB" id="9802264at2"/>
<evidence type="ECO:0000256" key="3">
    <source>
        <dbReference type="ARBA" id="ARBA00022741"/>
    </source>
</evidence>
<evidence type="ECO:0000259" key="9">
    <source>
        <dbReference type="PROSITE" id="PS50929"/>
    </source>
</evidence>
<dbReference type="GO" id="GO:0005524">
    <property type="term" value="F:ATP binding"/>
    <property type="evidence" value="ECO:0007669"/>
    <property type="project" value="UniProtKB-KW"/>
</dbReference>
<dbReference type="InterPro" id="IPR003439">
    <property type="entry name" value="ABC_transporter-like_ATP-bd"/>
</dbReference>
<accession>A0A429ZCB0</accession>
<dbReference type="InterPro" id="IPR011527">
    <property type="entry name" value="ABC1_TM_dom"/>
</dbReference>